<proteinExistence type="predicted"/>
<dbReference type="Proteomes" id="UP001341840">
    <property type="component" value="Unassembled WGS sequence"/>
</dbReference>
<feature type="region of interest" description="Disordered" evidence="1">
    <location>
        <begin position="44"/>
        <end position="65"/>
    </location>
</feature>
<name>A0ABU6TNT3_9FABA</name>
<sequence>MHPLAHPLTFIVEKRGHTQTHSPCTTIPQPTSYLGRASLLLSRPTSSTNVHHSPCTTTHPKAMPPLTLGMAPTRSMLQSHHLFFLSFLPSPSPCHQSHAQASSIQALTFAPPTRVPSPQ</sequence>
<evidence type="ECO:0000313" key="2">
    <source>
        <dbReference type="EMBL" id="MED6150441.1"/>
    </source>
</evidence>
<feature type="compositionally biased region" description="Polar residues" evidence="1">
    <location>
        <begin position="94"/>
        <end position="106"/>
    </location>
</feature>
<protein>
    <submittedName>
        <fullName evidence="2">Uncharacterized protein</fullName>
    </submittedName>
</protein>
<gene>
    <name evidence="2" type="ORF">PIB30_072326</name>
</gene>
<comment type="caution">
    <text evidence="2">The sequence shown here is derived from an EMBL/GenBank/DDBJ whole genome shotgun (WGS) entry which is preliminary data.</text>
</comment>
<organism evidence="2 3">
    <name type="scientific">Stylosanthes scabra</name>
    <dbReference type="NCBI Taxonomy" id="79078"/>
    <lineage>
        <taxon>Eukaryota</taxon>
        <taxon>Viridiplantae</taxon>
        <taxon>Streptophyta</taxon>
        <taxon>Embryophyta</taxon>
        <taxon>Tracheophyta</taxon>
        <taxon>Spermatophyta</taxon>
        <taxon>Magnoliopsida</taxon>
        <taxon>eudicotyledons</taxon>
        <taxon>Gunneridae</taxon>
        <taxon>Pentapetalae</taxon>
        <taxon>rosids</taxon>
        <taxon>fabids</taxon>
        <taxon>Fabales</taxon>
        <taxon>Fabaceae</taxon>
        <taxon>Papilionoideae</taxon>
        <taxon>50 kb inversion clade</taxon>
        <taxon>dalbergioids sensu lato</taxon>
        <taxon>Dalbergieae</taxon>
        <taxon>Pterocarpus clade</taxon>
        <taxon>Stylosanthes</taxon>
    </lineage>
</organism>
<dbReference type="EMBL" id="JASCZI010091475">
    <property type="protein sequence ID" value="MED6150441.1"/>
    <property type="molecule type" value="Genomic_DNA"/>
</dbReference>
<accession>A0ABU6TNT3</accession>
<feature type="region of interest" description="Disordered" evidence="1">
    <location>
        <begin position="92"/>
        <end position="119"/>
    </location>
</feature>
<evidence type="ECO:0000256" key="1">
    <source>
        <dbReference type="SAM" id="MobiDB-lite"/>
    </source>
</evidence>
<feature type="compositionally biased region" description="Polar residues" evidence="1">
    <location>
        <begin position="44"/>
        <end position="59"/>
    </location>
</feature>
<keyword evidence="3" id="KW-1185">Reference proteome</keyword>
<feature type="non-terminal residue" evidence="2">
    <location>
        <position position="119"/>
    </location>
</feature>
<evidence type="ECO:0000313" key="3">
    <source>
        <dbReference type="Proteomes" id="UP001341840"/>
    </source>
</evidence>
<reference evidence="2 3" key="1">
    <citation type="journal article" date="2023" name="Plants (Basel)">
        <title>Bridging the Gap: Combining Genomics and Transcriptomics Approaches to Understand Stylosanthes scabra, an Orphan Legume from the Brazilian Caatinga.</title>
        <authorList>
            <person name="Ferreira-Neto J.R.C."/>
            <person name="da Silva M.D."/>
            <person name="Binneck E."/>
            <person name="de Melo N.F."/>
            <person name="da Silva R.H."/>
            <person name="de Melo A.L.T.M."/>
            <person name="Pandolfi V."/>
            <person name="Bustamante F.O."/>
            <person name="Brasileiro-Vidal A.C."/>
            <person name="Benko-Iseppon A.M."/>
        </authorList>
    </citation>
    <scope>NUCLEOTIDE SEQUENCE [LARGE SCALE GENOMIC DNA]</scope>
    <source>
        <tissue evidence="2">Leaves</tissue>
    </source>
</reference>